<organism evidence="2 3">
    <name type="scientific">Acidiphilium rubrum</name>
    <dbReference type="NCBI Taxonomy" id="526"/>
    <lineage>
        <taxon>Bacteria</taxon>
        <taxon>Pseudomonadati</taxon>
        <taxon>Pseudomonadota</taxon>
        <taxon>Alphaproteobacteria</taxon>
        <taxon>Acetobacterales</taxon>
        <taxon>Acidocellaceae</taxon>
        <taxon>Acidiphilium</taxon>
    </lineage>
</organism>
<sequence length="135" mass="14355">MSEDRTDDGSPPADWQARAEAAELALGAVQREAGERLKRAELKVEAVRAGMVDLDGLKLIDLDGVALAEDGSVADPAGIMVALKRAKPWLFGAGSSSSTAAVPRAEPPRARHARELSEEEWRSARAALLRRAGSQ</sequence>
<feature type="compositionally biased region" description="Basic and acidic residues" evidence="1">
    <location>
        <begin position="106"/>
        <end position="118"/>
    </location>
</feature>
<keyword evidence="3" id="KW-1185">Reference proteome</keyword>
<dbReference type="EMBL" id="FTNE01000012">
    <property type="protein sequence ID" value="SIQ94627.1"/>
    <property type="molecule type" value="Genomic_DNA"/>
</dbReference>
<dbReference type="RefSeq" id="WP_029312191.1">
    <property type="nucleotide sequence ID" value="NZ_FTNE01000012.1"/>
</dbReference>
<comment type="caution">
    <text evidence="2">The sequence shown here is derived from an EMBL/GenBank/DDBJ whole genome shotgun (WGS) entry which is preliminary data.</text>
</comment>
<dbReference type="AlphaFoldDB" id="A0A8G2FDP7"/>
<protein>
    <submittedName>
        <fullName evidence="2">Uncharacterized protein</fullName>
    </submittedName>
</protein>
<proteinExistence type="predicted"/>
<name>A0A8G2FDP7_ACIRU</name>
<evidence type="ECO:0000313" key="2">
    <source>
        <dbReference type="EMBL" id="SIQ94627.1"/>
    </source>
</evidence>
<dbReference type="Proteomes" id="UP000186308">
    <property type="component" value="Unassembled WGS sequence"/>
</dbReference>
<evidence type="ECO:0000256" key="1">
    <source>
        <dbReference type="SAM" id="MobiDB-lite"/>
    </source>
</evidence>
<feature type="region of interest" description="Disordered" evidence="1">
    <location>
        <begin position="93"/>
        <end position="118"/>
    </location>
</feature>
<reference evidence="2 3" key="1">
    <citation type="submission" date="2017-01" db="EMBL/GenBank/DDBJ databases">
        <authorList>
            <person name="Varghese N."/>
            <person name="Submissions S."/>
        </authorList>
    </citation>
    <scope>NUCLEOTIDE SEQUENCE [LARGE SCALE GENOMIC DNA]</scope>
    <source>
        <strain evidence="2 3">ATCC 35905</strain>
    </source>
</reference>
<evidence type="ECO:0000313" key="3">
    <source>
        <dbReference type="Proteomes" id="UP000186308"/>
    </source>
</evidence>
<accession>A0A8G2FDP7</accession>
<dbReference type="OrthoDB" id="7282941at2"/>
<gene>
    <name evidence="2" type="ORF">SAMN05421828_11253</name>
</gene>